<feature type="transmembrane region" description="Helical" evidence="9">
    <location>
        <begin position="177"/>
        <end position="198"/>
    </location>
</feature>
<keyword evidence="5 9" id="KW-1133">Transmembrane helix</keyword>
<keyword evidence="3 9" id="KW-0812">Transmembrane</keyword>
<keyword evidence="7" id="KW-0325">Glycoprotein</keyword>
<feature type="region of interest" description="Disordered" evidence="8">
    <location>
        <begin position="93"/>
        <end position="153"/>
    </location>
</feature>
<comment type="subcellular location">
    <subcellularLocation>
        <location evidence="1">Membrane</location>
        <topology evidence="1">Single-pass type I membrane protein</topology>
    </subcellularLocation>
</comment>
<comment type="caution">
    <text evidence="11">The sequence shown here is derived from an EMBL/GenBank/DDBJ whole genome shotgun (WGS) entry which is preliminary data.</text>
</comment>
<dbReference type="PANTHER" id="PTHR11337:SF8">
    <property type="entry name" value="VISGUN, ISOFORM E"/>
    <property type="match status" value="1"/>
</dbReference>
<dbReference type="GO" id="GO:0016020">
    <property type="term" value="C:membrane"/>
    <property type="evidence" value="ECO:0007669"/>
    <property type="project" value="UniProtKB-SubCell"/>
</dbReference>
<feature type="compositionally biased region" description="Low complexity" evidence="8">
    <location>
        <begin position="93"/>
        <end position="118"/>
    </location>
</feature>
<organism evidence="11">
    <name type="scientific">Menopon gallinae</name>
    <name type="common">poultry shaft louse</name>
    <dbReference type="NCBI Taxonomy" id="328185"/>
    <lineage>
        <taxon>Eukaryota</taxon>
        <taxon>Metazoa</taxon>
        <taxon>Ecdysozoa</taxon>
        <taxon>Arthropoda</taxon>
        <taxon>Hexapoda</taxon>
        <taxon>Insecta</taxon>
        <taxon>Pterygota</taxon>
        <taxon>Neoptera</taxon>
        <taxon>Paraneoptera</taxon>
        <taxon>Psocodea</taxon>
        <taxon>Troctomorpha</taxon>
        <taxon>Phthiraptera</taxon>
        <taxon>Amblycera</taxon>
        <taxon>Menoponidae</taxon>
        <taxon>Menopon</taxon>
    </lineage>
</organism>
<comment type="similarity">
    <text evidence="2">Belongs to the CD164 family.</text>
</comment>
<reference evidence="11" key="1">
    <citation type="journal article" date="2024" name="Gigascience">
        <title>Chromosome-level genome of the poultry shaft louse Menopon gallinae provides insight into the host-switching and adaptive evolution of parasitic lice.</title>
        <authorList>
            <person name="Xu Y."/>
            <person name="Ma L."/>
            <person name="Liu S."/>
            <person name="Liang Y."/>
            <person name="Liu Q."/>
            <person name="He Z."/>
            <person name="Tian L."/>
            <person name="Duan Y."/>
            <person name="Cai W."/>
            <person name="Li H."/>
            <person name="Song F."/>
        </authorList>
    </citation>
    <scope>NUCLEOTIDE SEQUENCE</scope>
    <source>
        <strain evidence="11">Cailab_2023a</strain>
    </source>
</reference>
<keyword evidence="4 10" id="KW-0732">Signal</keyword>
<feature type="signal peptide" evidence="10">
    <location>
        <begin position="1"/>
        <end position="20"/>
    </location>
</feature>
<evidence type="ECO:0000256" key="6">
    <source>
        <dbReference type="ARBA" id="ARBA00023136"/>
    </source>
</evidence>
<evidence type="ECO:0000256" key="2">
    <source>
        <dbReference type="ARBA" id="ARBA00005341"/>
    </source>
</evidence>
<dbReference type="PANTHER" id="PTHR11337">
    <property type="entry name" value="MUCIN/PORIMIN"/>
    <property type="match status" value="1"/>
</dbReference>
<feature type="compositionally biased region" description="Low complexity" evidence="8">
    <location>
        <begin position="127"/>
        <end position="153"/>
    </location>
</feature>
<evidence type="ECO:0000313" key="11">
    <source>
        <dbReference type="EMBL" id="KAL0275846.1"/>
    </source>
</evidence>
<name>A0AAW2I259_9NEOP</name>
<protein>
    <recommendedName>
        <fullName evidence="12">Porimin</fullName>
    </recommendedName>
</protein>
<evidence type="ECO:0000256" key="5">
    <source>
        <dbReference type="ARBA" id="ARBA00022989"/>
    </source>
</evidence>
<dbReference type="Pfam" id="PF05283">
    <property type="entry name" value="MGC-24"/>
    <property type="match status" value="1"/>
</dbReference>
<evidence type="ECO:0008006" key="12">
    <source>
        <dbReference type="Google" id="ProtNLM"/>
    </source>
</evidence>
<evidence type="ECO:0000256" key="3">
    <source>
        <dbReference type="ARBA" id="ARBA00022692"/>
    </source>
</evidence>
<dbReference type="InterPro" id="IPR007947">
    <property type="entry name" value="CD164_MGC24"/>
</dbReference>
<evidence type="ECO:0000256" key="7">
    <source>
        <dbReference type="ARBA" id="ARBA00023180"/>
    </source>
</evidence>
<feature type="region of interest" description="Disordered" evidence="8">
    <location>
        <begin position="52"/>
        <end position="72"/>
    </location>
</feature>
<gene>
    <name evidence="11" type="ORF">PYX00_003573</name>
</gene>
<keyword evidence="6 9" id="KW-0472">Membrane</keyword>
<evidence type="ECO:0000256" key="10">
    <source>
        <dbReference type="SAM" id="SignalP"/>
    </source>
</evidence>
<proteinExistence type="inferred from homology"/>
<evidence type="ECO:0000256" key="8">
    <source>
        <dbReference type="SAM" id="MobiDB-lite"/>
    </source>
</evidence>
<evidence type="ECO:0000256" key="9">
    <source>
        <dbReference type="SAM" id="Phobius"/>
    </source>
</evidence>
<evidence type="ECO:0000256" key="1">
    <source>
        <dbReference type="ARBA" id="ARBA00004479"/>
    </source>
</evidence>
<accession>A0AAW2I259</accession>
<evidence type="ECO:0000256" key="4">
    <source>
        <dbReference type="ARBA" id="ARBA00022729"/>
    </source>
</evidence>
<sequence>MQSMFVTVLICFTGVSLIYGSPIDSQNATEISKEAPTLPVTVPPHTTLEDHAAEKKPEKVGNGTLPVNGTAAKNSTGVIDKKVIQVTNDTTTPSTVVTTTKQTPETSTVTSTNATSRTEGPEEKKTNASTTAAATTGTSPSTTKTTPTSTTTEHPTFEIVTEEVEAKPDRQFDGPSFIGGIILALGLTGIGFVAYKFCKGRTDRTYRNL</sequence>
<dbReference type="AlphaFoldDB" id="A0AAW2I259"/>
<dbReference type="EMBL" id="JARGDH010000002">
    <property type="protein sequence ID" value="KAL0275846.1"/>
    <property type="molecule type" value="Genomic_DNA"/>
</dbReference>
<dbReference type="GO" id="GO:0031410">
    <property type="term" value="C:cytoplasmic vesicle"/>
    <property type="evidence" value="ECO:0007669"/>
    <property type="project" value="TreeGrafter"/>
</dbReference>
<feature type="chain" id="PRO_5043665814" description="Porimin" evidence="10">
    <location>
        <begin position="21"/>
        <end position="209"/>
    </location>
</feature>